<dbReference type="CDD" id="cd00200">
    <property type="entry name" value="WD40"/>
    <property type="match status" value="1"/>
</dbReference>
<name>A0A397IWZ7_9GLOM</name>
<dbReference type="InterPro" id="IPR019775">
    <property type="entry name" value="WD40_repeat_CS"/>
</dbReference>
<dbReference type="Gene3D" id="2.130.10.10">
    <property type="entry name" value="YVTN repeat-like/Quinoprotein amine dehydrogenase"/>
    <property type="match status" value="1"/>
</dbReference>
<dbReference type="InterPro" id="IPR036322">
    <property type="entry name" value="WD40_repeat_dom_sf"/>
</dbReference>
<accession>A0A397IWZ7</accession>
<dbReference type="InterPro" id="IPR020472">
    <property type="entry name" value="WD40_PAC1"/>
</dbReference>
<dbReference type="Proteomes" id="UP000266861">
    <property type="component" value="Unassembled WGS sequence"/>
</dbReference>
<evidence type="ECO:0000256" key="6">
    <source>
        <dbReference type="ARBA" id="ARBA00023163"/>
    </source>
</evidence>
<gene>
    <name evidence="10" type="ORF">Glove_166g197</name>
</gene>
<evidence type="ECO:0000256" key="1">
    <source>
        <dbReference type="ARBA" id="ARBA00004123"/>
    </source>
</evidence>
<comment type="similarity">
    <text evidence="8">Belongs to the WD repeat TUP1 family.</text>
</comment>
<feature type="repeat" description="WD" evidence="9">
    <location>
        <begin position="125"/>
        <end position="166"/>
    </location>
</feature>
<evidence type="ECO:0000256" key="3">
    <source>
        <dbReference type="ARBA" id="ARBA00022574"/>
    </source>
</evidence>
<keyword evidence="4" id="KW-0677">Repeat</keyword>
<keyword evidence="5" id="KW-0805">Transcription regulation</keyword>
<feature type="repeat" description="WD" evidence="9">
    <location>
        <begin position="90"/>
        <end position="124"/>
    </location>
</feature>
<evidence type="ECO:0000256" key="7">
    <source>
        <dbReference type="ARBA" id="ARBA00023242"/>
    </source>
</evidence>
<organism evidence="10 11">
    <name type="scientific">Diversispora epigaea</name>
    <dbReference type="NCBI Taxonomy" id="1348612"/>
    <lineage>
        <taxon>Eukaryota</taxon>
        <taxon>Fungi</taxon>
        <taxon>Fungi incertae sedis</taxon>
        <taxon>Mucoromycota</taxon>
        <taxon>Glomeromycotina</taxon>
        <taxon>Glomeromycetes</taxon>
        <taxon>Diversisporales</taxon>
        <taxon>Diversisporaceae</taxon>
        <taxon>Diversispora</taxon>
    </lineage>
</organism>
<dbReference type="AlphaFoldDB" id="A0A397IWZ7"/>
<dbReference type="InterPro" id="IPR015943">
    <property type="entry name" value="WD40/YVTN_repeat-like_dom_sf"/>
</dbReference>
<dbReference type="PANTHER" id="PTHR19848">
    <property type="entry name" value="WD40 REPEAT PROTEIN"/>
    <property type="match status" value="1"/>
</dbReference>
<evidence type="ECO:0000256" key="2">
    <source>
        <dbReference type="ARBA" id="ARBA00022491"/>
    </source>
</evidence>
<dbReference type="SMART" id="SM00320">
    <property type="entry name" value="WD40"/>
    <property type="match status" value="7"/>
</dbReference>
<evidence type="ECO:0000256" key="8">
    <source>
        <dbReference type="ARBA" id="ARBA00060760"/>
    </source>
</evidence>
<feature type="repeat" description="WD" evidence="9">
    <location>
        <begin position="214"/>
        <end position="248"/>
    </location>
</feature>
<evidence type="ECO:0000313" key="10">
    <source>
        <dbReference type="EMBL" id="RHZ78296.1"/>
    </source>
</evidence>
<dbReference type="PRINTS" id="PR00320">
    <property type="entry name" value="GPROTEINBRPT"/>
</dbReference>
<evidence type="ECO:0000256" key="9">
    <source>
        <dbReference type="PROSITE-ProRule" id="PRU00221"/>
    </source>
</evidence>
<dbReference type="PROSITE" id="PS50294">
    <property type="entry name" value="WD_REPEATS_REGION"/>
    <property type="match status" value="6"/>
</dbReference>
<feature type="repeat" description="WD" evidence="9">
    <location>
        <begin position="172"/>
        <end position="213"/>
    </location>
</feature>
<keyword evidence="6" id="KW-0804">Transcription</keyword>
<feature type="repeat" description="WD" evidence="9">
    <location>
        <begin position="269"/>
        <end position="301"/>
    </location>
</feature>
<reference evidence="10 11" key="1">
    <citation type="submission" date="2018-08" db="EMBL/GenBank/DDBJ databases">
        <title>Genome and evolution of the arbuscular mycorrhizal fungus Diversispora epigaea (formerly Glomus versiforme) and its bacterial endosymbionts.</title>
        <authorList>
            <person name="Sun X."/>
            <person name="Fei Z."/>
            <person name="Harrison M."/>
        </authorList>
    </citation>
    <scope>NUCLEOTIDE SEQUENCE [LARGE SCALE GENOMIC DNA]</scope>
    <source>
        <strain evidence="10 11">IT104</strain>
    </source>
</reference>
<feature type="repeat" description="WD" evidence="9">
    <location>
        <begin position="311"/>
        <end position="353"/>
    </location>
</feature>
<comment type="caution">
    <text evidence="10">The sequence shown here is derived from an EMBL/GenBank/DDBJ whole genome shotgun (WGS) entry which is preliminary data.</text>
</comment>
<dbReference type="STRING" id="1348612.A0A397IWZ7"/>
<dbReference type="PANTHER" id="PTHR19848:SF8">
    <property type="entry name" value="F-BOX AND WD REPEAT DOMAIN CONTAINING 7"/>
    <property type="match status" value="1"/>
</dbReference>
<protein>
    <submittedName>
        <fullName evidence="10">Uncharacterized protein</fullName>
    </submittedName>
</protein>
<dbReference type="InterPro" id="IPR001680">
    <property type="entry name" value="WD40_rpt"/>
</dbReference>
<dbReference type="FunFam" id="2.130.10.10:FF:000503">
    <property type="entry name" value="Glucose repression regulatory protein TUP1"/>
    <property type="match status" value="1"/>
</dbReference>
<keyword evidence="7" id="KW-0539">Nucleus</keyword>
<dbReference type="Pfam" id="PF00400">
    <property type="entry name" value="WD40"/>
    <property type="match status" value="7"/>
</dbReference>
<dbReference type="OrthoDB" id="17410at2759"/>
<dbReference type="SUPFAM" id="SSF50978">
    <property type="entry name" value="WD40 repeat-like"/>
    <property type="match status" value="1"/>
</dbReference>
<dbReference type="PROSITE" id="PS50082">
    <property type="entry name" value="WD_REPEATS_2"/>
    <property type="match status" value="6"/>
</dbReference>
<dbReference type="GO" id="GO:0005634">
    <property type="term" value="C:nucleus"/>
    <property type="evidence" value="ECO:0007669"/>
    <property type="project" value="UniProtKB-SubCell"/>
</dbReference>
<keyword evidence="3 9" id="KW-0853">WD repeat</keyword>
<dbReference type="PROSITE" id="PS00678">
    <property type="entry name" value="WD_REPEATS_1"/>
    <property type="match status" value="4"/>
</dbReference>
<keyword evidence="2" id="KW-0678">Repressor</keyword>
<dbReference type="EMBL" id="PQFF01000156">
    <property type="protein sequence ID" value="RHZ78296.1"/>
    <property type="molecule type" value="Genomic_DNA"/>
</dbReference>
<evidence type="ECO:0000256" key="5">
    <source>
        <dbReference type="ARBA" id="ARBA00023015"/>
    </source>
</evidence>
<evidence type="ECO:0000256" key="4">
    <source>
        <dbReference type="ARBA" id="ARBA00022737"/>
    </source>
</evidence>
<proteinExistence type="inferred from homology"/>
<sequence length="353" mass="38635">MDPETVPAQLKKEGTDWFAIFNPKVNRVLDVDLMHTLDHSSVVCCVKFSSDGKYLATGCNRSAQIYDVTTGQKLAVLDDNNVDKTGDLYIRSVCFSPDGKYLATGAEDKQIRIWDITQTAIRKYYQGHEQDIYSLDFSRDGRLIVSGSGDKTARVWDMITGDPVFKLTIDEPSQKDAGVTSVAISPDSLYVAAGSLDKIVRVWDARTGYLLERLEGHKDSVYSVAFAPDGKTLVSGSLDKTLKLWDMSHPGRGTSGSGPNAKNSAKSTFNGHKDFVLSVAVSPDGRWVVSGSKDRGVQFWDPITAQTQFMLQGHKNSVISVALSPALSGPVGKLFATGSGDCRARVWRYFDDN</sequence>
<keyword evidence="11" id="KW-1185">Reference proteome</keyword>
<comment type="subcellular location">
    <subcellularLocation>
        <location evidence="1">Nucleus</location>
    </subcellularLocation>
</comment>
<evidence type="ECO:0000313" key="11">
    <source>
        <dbReference type="Proteomes" id="UP000266861"/>
    </source>
</evidence>